<evidence type="ECO:0000256" key="1">
    <source>
        <dbReference type="SAM" id="Phobius"/>
    </source>
</evidence>
<evidence type="ECO:0000313" key="3">
    <source>
        <dbReference type="Proteomes" id="UP000324222"/>
    </source>
</evidence>
<sequence length="78" mass="9153">MLTLFFTAHFYWTGFEAPPEDTTCANHLQFHVIDSFKKVTTPLLFLVFFRVFMGLFTFLSIVFNGYVRCCSSQPRKQD</sequence>
<dbReference type="AlphaFoldDB" id="A0A5B7K3S3"/>
<comment type="caution">
    <text evidence="2">The sequence shown here is derived from an EMBL/GenBank/DDBJ whole genome shotgun (WGS) entry which is preliminary data.</text>
</comment>
<proteinExistence type="predicted"/>
<keyword evidence="3" id="KW-1185">Reference proteome</keyword>
<dbReference type="EMBL" id="VSRR010120107">
    <property type="protein sequence ID" value="MPC99828.1"/>
    <property type="molecule type" value="Genomic_DNA"/>
</dbReference>
<keyword evidence="1" id="KW-0812">Transmembrane</keyword>
<protein>
    <submittedName>
        <fullName evidence="2">Uncharacterized protein</fullName>
    </submittedName>
</protein>
<gene>
    <name evidence="2" type="ORF">E2C01_095268</name>
</gene>
<reference evidence="2 3" key="1">
    <citation type="submission" date="2019-05" db="EMBL/GenBank/DDBJ databases">
        <title>Another draft genome of Portunus trituberculatus and its Hox gene families provides insights of decapod evolution.</title>
        <authorList>
            <person name="Jeong J.-H."/>
            <person name="Song I."/>
            <person name="Kim S."/>
            <person name="Choi T."/>
            <person name="Kim D."/>
            <person name="Ryu S."/>
            <person name="Kim W."/>
        </authorList>
    </citation>
    <scope>NUCLEOTIDE SEQUENCE [LARGE SCALE GENOMIC DNA]</scope>
    <source>
        <tissue evidence="2">Muscle</tissue>
    </source>
</reference>
<keyword evidence="1" id="KW-0472">Membrane</keyword>
<evidence type="ECO:0000313" key="2">
    <source>
        <dbReference type="EMBL" id="MPC99828.1"/>
    </source>
</evidence>
<dbReference type="Proteomes" id="UP000324222">
    <property type="component" value="Unassembled WGS sequence"/>
</dbReference>
<feature type="transmembrane region" description="Helical" evidence="1">
    <location>
        <begin position="43"/>
        <end position="67"/>
    </location>
</feature>
<accession>A0A5B7K3S3</accession>
<name>A0A5B7K3S3_PORTR</name>
<keyword evidence="1" id="KW-1133">Transmembrane helix</keyword>
<organism evidence="2 3">
    <name type="scientific">Portunus trituberculatus</name>
    <name type="common">Swimming crab</name>
    <name type="synonym">Neptunus trituberculatus</name>
    <dbReference type="NCBI Taxonomy" id="210409"/>
    <lineage>
        <taxon>Eukaryota</taxon>
        <taxon>Metazoa</taxon>
        <taxon>Ecdysozoa</taxon>
        <taxon>Arthropoda</taxon>
        <taxon>Crustacea</taxon>
        <taxon>Multicrustacea</taxon>
        <taxon>Malacostraca</taxon>
        <taxon>Eumalacostraca</taxon>
        <taxon>Eucarida</taxon>
        <taxon>Decapoda</taxon>
        <taxon>Pleocyemata</taxon>
        <taxon>Brachyura</taxon>
        <taxon>Eubrachyura</taxon>
        <taxon>Portunoidea</taxon>
        <taxon>Portunidae</taxon>
        <taxon>Portuninae</taxon>
        <taxon>Portunus</taxon>
    </lineage>
</organism>